<dbReference type="Pfam" id="PF01357">
    <property type="entry name" value="Expansin_C"/>
    <property type="match status" value="1"/>
</dbReference>
<dbReference type="Pfam" id="PF03330">
    <property type="entry name" value="DPBB_1"/>
    <property type="match status" value="1"/>
</dbReference>
<dbReference type="InterPro" id="IPR007112">
    <property type="entry name" value="Expansin/allergen_DPBB_dom"/>
</dbReference>
<evidence type="ECO:0000259" key="8">
    <source>
        <dbReference type="PROSITE" id="PS50842"/>
    </source>
</evidence>
<comment type="function">
    <text evidence="6">Causes loosening and extension of plant cell walls by disrupting non-covalent bonding between cellulose microfibrils and matrix glucans. No enzymatic activity has been found.</text>
</comment>
<dbReference type="InterPro" id="IPR009009">
    <property type="entry name" value="RlpA-like_DPBB"/>
</dbReference>
<dbReference type="Gene3D" id="2.60.40.760">
    <property type="entry name" value="Expansin, cellulose-binding-like domain"/>
    <property type="match status" value="1"/>
</dbReference>
<reference evidence="11" key="1">
    <citation type="journal article" date="2016" name="Nature">
        <title>The genome of the seagrass Zostera marina reveals angiosperm adaptation to the sea.</title>
        <authorList>
            <person name="Olsen J.L."/>
            <person name="Rouze P."/>
            <person name="Verhelst B."/>
            <person name="Lin Y.-C."/>
            <person name="Bayer T."/>
            <person name="Collen J."/>
            <person name="Dattolo E."/>
            <person name="De Paoli E."/>
            <person name="Dittami S."/>
            <person name="Maumus F."/>
            <person name="Michel G."/>
            <person name="Kersting A."/>
            <person name="Lauritano C."/>
            <person name="Lohaus R."/>
            <person name="Toepel M."/>
            <person name="Tonon T."/>
            <person name="Vanneste K."/>
            <person name="Amirebrahimi M."/>
            <person name="Brakel J."/>
            <person name="Bostroem C."/>
            <person name="Chovatia M."/>
            <person name="Grimwood J."/>
            <person name="Jenkins J.W."/>
            <person name="Jueterbock A."/>
            <person name="Mraz A."/>
            <person name="Stam W.T."/>
            <person name="Tice H."/>
            <person name="Bornberg-Bauer E."/>
            <person name="Green P.J."/>
            <person name="Pearson G.A."/>
            <person name="Procaccini G."/>
            <person name="Duarte C.M."/>
            <person name="Schmutz J."/>
            <person name="Reusch T.B.H."/>
            <person name="Van de Peer Y."/>
        </authorList>
    </citation>
    <scope>NUCLEOTIDE SEQUENCE [LARGE SCALE GENOMIC DNA]</scope>
    <source>
        <strain evidence="11">cv. Finnish</strain>
    </source>
</reference>
<dbReference type="STRING" id="29655.A0A0K9P0C2"/>
<dbReference type="CDD" id="cd22274">
    <property type="entry name" value="DPBB_EXPA_N"/>
    <property type="match status" value="1"/>
</dbReference>
<dbReference type="OrthoDB" id="5823761at2759"/>
<evidence type="ECO:0000313" key="10">
    <source>
        <dbReference type="EMBL" id="KMZ62511.1"/>
    </source>
</evidence>
<dbReference type="InterPro" id="IPR007117">
    <property type="entry name" value="Expansin_CBD"/>
</dbReference>
<evidence type="ECO:0000256" key="3">
    <source>
        <dbReference type="ARBA" id="ARBA00022525"/>
    </source>
</evidence>
<evidence type="ECO:0000256" key="2">
    <source>
        <dbReference type="ARBA" id="ARBA00022512"/>
    </source>
</evidence>
<feature type="transmembrane region" description="Helical" evidence="7">
    <location>
        <begin position="6"/>
        <end position="24"/>
    </location>
</feature>
<accession>A0A0K9P0C2</accession>
<name>A0A0K9P0C2_ZOSMR</name>
<feature type="domain" description="Expansin-like EG45" evidence="8">
    <location>
        <begin position="61"/>
        <end position="175"/>
    </location>
</feature>
<proteinExistence type="inferred from homology"/>
<dbReference type="PROSITE" id="PS50842">
    <property type="entry name" value="EXPANSIN_EG45"/>
    <property type="match status" value="1"/>
</dbReference>
<keyword evidence="11" id="KW-1185">Reference proteome</keyword>
<dbReference type="InterPro" id="IPR036908">
    <property type="entry name" value="RlpA-like_sf"/>
</dbReference>
<organism evidence="10 11">
    <name type="scientific">Zostera marina</name>
    <name type="common">Eelgrass</name>
    <dbReference type="NCBI Taxonomy" id="29655"/>
    <lineage>
        <taxon>Eukaryota</taxon>
        <taxon>Viridiplantae</taxon>
        <taxon>Streptophyta</taxon>
        <taxon>Embryophyta</taxon>
        <taxon>Tracheophyta</taxon>
        <taxon>Spermatophyta</taxon>
        <taxon>Magnoliopsida</taxon>
        <taxon>Liliopsida</taxon>
        <taxon>Zosteraceae</taxon>
        <taxon>Zostera</taxon>
    </lineage>
</organism>
<keyword evidence="3 6" id="KW-0964">Secreted</keyword>
<evidence type="ECO:0000256" key="1">
    <source>
        <dbReference type="ARBA" id="ARBA00005392"/>
    </source>
</evidence>
<sequence length="270" mass="29476">MTSLQVLCWGGETLSCFMLMLWLLTFQISALKTSALGEEWTIASATYIKAAEESAGNGRGGGACGYGDTEKVGYGMATTGVSSALFNKGSSCGGCFEVRCVDHILWCLQASPSIIVTTTDFCPPNYGLAGDYGGWCNYPREHLEMSEFAFGKIAELEANIVPVQYRRVNCERKKDGIRFLVSGSSQFYQVLITNVGSDGQVVGVKVKGSKTGWIPLGRNWGQNWQGNLNLIGQSLSFEVTTRRGKRLTSYNVAPANWQFGQTFQGKQFQL</sequence>
<dbReference type="PANTHER" id="PTHR31867">
    <property type="entry name" value="EXPANSIN-A15"/>
    <property type="match status" value="1"/>
</dbReference>
<comment type="similarity">
    <text evidence="1 6">Belongs to the expansin family. Expansin A subfamily.</text>
</comment>
<evidence type="ECO:0000256" key="7">
    <source>
        <dbReference type="SAM" id="Phobius"/>
    </source>
</evidence>
<dbReference type="Gene3D" id="2.40.40.10">
    <property type="entry name" value="RlpA-like domain"/>
    <property type="match status" value="1"/>
</dbReference>
<comment type="subcellular location">
    <subcellularLocation>
        <location evidence="6">Secreted</location>
        <location evidence="6">Cell wall</location>
    </subcellularLocation>
    <subcellularLocation>
        <location evidence="6">Membrane</location>
        <topology evidence="6">Peripheral membrane protein</topology>
    </subcellularLocation>
</comment>
<keyword evidence="7" id="KW-1133">Transmembrane helix</keyword>
<keyword evidence="7" id="KW-0812">Transmembrane</keyword>
<dbReference type="GO" id="GO:0016020">
    <property type="term" value="C:membrane"/>
    <property type="evidence" value="ECO:0007669"/>
    <property type="project" value="UniProtKB-SubCell"/>
</dbReference>
<dbReference type="SMART" id="SM00837">
    <property type="entry name" value="DPBB_1"/>
    <property type="match status" value="1"/>
</dbReference>
<evidence type="ECO:0000256" key="4">
    <source>
        <dbReference type="ARBA" id="ARBA00022729"/>
    </source>
</evidence>
<dbReference type="PRINTS" id="PR01226">
    <property type="entry name" value="EXPANSIN"/>
</dbReference>
<dbReference type="AlphaFoldDB" id="A0A0K9P0C2"/>
<dbReference type="Proteomes" id="UP000036987">
    <property type="component" value="Unassembled WGS sequence"/>
</dbReference>
<keyword evidence="4" id="KW-0732">Signal</keyword>
<dbReference type="PRINTS" id="PR01225">
    <property type="entry name" value="EXPANSNFAMLY"/>
</dbReference>
<dbReference type="PROSITE" id="PS50843">
    <property type="entry name" value="EXPANSIN_CBD"/>
    <property type="match status" value="1"/>
</dbReference>
<evidence type="ECO:0000256" key="5">
    <source>
        <dbReference type="ARBA" id="ARBA00023136"/>
    </source>
</evidence>
<keyword evidence="2 6" id="KW-0134">Cell wall</keyword>
<dbReference type="EMBL" id="LFYR01001351">
    <property type="protein sequence ID" value="KMZ62511.1"/>
    <property type="molecule type" value="Genomic_DNA"/>
</dbReference>
<feature type="domain" description="Expansin-like CBD" evidence="9">
    <location>
        <begin position="186"/>
        <end position="265"/>
    </location>
</feature>
<dbReference type="SUPFAM" id="SSF49590">
    <property type="entry name" value="PHL pollen allergen"/>
    <property type="match status" value="1"/>
</dbReference>
<keyword evidence="6" id="KW-0961">Cell wall biogenesis/degradation</keyword>
<evidence type="ECO:0000259" key="9">
    <source>
        <dbReference type="PROSITE" id="PS50843"/>
    </source>
</evidence>
<dbReference type="GO" id="GO:0009664">
    <property type="term" value="P:plant-type cell wall organization"/>
    <property type="evidence" value="ECO:0007669"/>
    <property type="project" value="InterPro"/>
</dbReference>
<comment type="caution">
    <text evidence="10">The sequence shown here is derived from an EMBL/GenBank/DDBJ whole genome shotgun (WGS) entry which is preliminary data.</text>
</comment>
<gene>
    <name evidence="10" type="ORF">ZOSMA_45G00530</name>
</gene>
<evidence type="ECO:0000256" key="6">
    <source>
        <dbReference type="RuleBase" id="RU365023"/>
    </source>
</evidence>
<dbReference type="InterPro" id="IPR036749">
    <property type="entry name" value="Expansin_CBD_sf"/>
</dbReference>
<dbReference type="InterPro" id="IPR007118">
    <property type="entry name" value="Expan_Lol_pI"/>
</dbReference>
<keyword evidence="5 7" id="KW-0472">Membrane</keyword>
<evidence type="ECO:0000313" key="11">
    <source>
        <dbReference type="Proteomes" id="UP000036987"/>
    </source>
</evidence>
<dbReference type="GO" id="GO:0005576">
    <property type="term" value="C:extracellular region"/>
    <property type="evidence" value="ECO:0007669"/>
    <property type="project" value="InterPro"/>
</dbReference>
<dbReference type="InterPro" id="IPR002963">
    <property type="entry name" value="Expansin"/>
</dbReference>
<dbReference type="SUPFAM" id="SSF50685">
    <property type="entry name" value="Barwin-like endoglucanases"/>
    <property type="match status" value="1"/>
</dbReference>
<dbReference type="OMA" id="CNYPREH"/>
<protein>
    <recommendedName>
        <fullName evidence="6">Expansin</fullName>
    </recommendedName>
</protein>